<dbReference type="Proteomes" id="UP000654918">
    <property type="component" value="Unassembled WGS sequence"/>
</dbReference>
<dbReference type="PANTHER" id="PTHR42057:SF2">
    <property type="entry name" value="F-BOX DOMAIN PROTEIN (AFU_ORTHOLOGUE AFUA_4G00200)-RELATED"/>
    <property type="match status" value="1"/>
</dbReference>
<gene>
    <name evidence="1" type="ORF">CPLU01_09054</name>
</gene>
<evidence type="ECO:0000313" key="1">
    <source>
        <dbReference type="EMBL" id="KAF6827480.1"/>
    </source>
</evidence>
<keyword evidence="2" id="KW-1185">Reference proteome</keyword>
<protein>
    <submittedName>
        <fullName evidence="1">F-box domain protein</fullName>
    </submittedName>
</protein>
<evidence type="ECO:0000313" key="2">
    <source>
        <dbReference type="Proteomes" id="UP000654918"/>
    </source>
</evidence>
<dbReference type="EMBL" id="WIGO01000137">
    <property type="protein sequence ID" value="KAF6827480.1"/>
    <property type="molecule type" value="Genomic_DNA"/>
</dbReference>
<sequence length="540" mass="63306">MEVAEPELPRLPEEVIQLIVFHTPLATKRLARLVIRAFCAAATPETFRHVQIGTYDYEAFKRLAERPHLSRHVRVMLLRFGNDMRYTLRHWFMFVLFSCILGDRVLEPNQSLGDRDDDDFWLLKRMTIKFGITNERYWAFLRNESPRICLEQLSITNVAIASTKEFGEKSLVPVDHPFKESQQLGWANMFYEPASMEPSMNIRRRRKLNTRRSLRKLNLMISPDKESIFAEDDFTETATYARRNNFRFIVNYLPAWLTPTLVRNLTVLCLCHDEIWGYRPWFDFRCVNPGSGGDSGFPNLRVLSLVRYSFSHEWQIGWFAPLGNHGLQELYLDECVLLSEAHCHVAPSDVLVPDTRIQTDNGNEIVIPNHGYLPYSWRDHRSREHSAVFYRSNLKWRYFFDHWRTSMSSLRVFKMGSTTTHTTWSHVKMQDFWLGDPSRPSMVPAQYAFFRMKNEMQDKFQDPAFQQEIEMRELKLPFYVIFKPNPRDSAMWDYRPWAFLPAGYNGITDSTGAHASGNEDMEALALLRETVRQRAAGLLG</sequence>
<dbReference type="PANTHER" id="PTHR42057">
    <property type="entry name" value="F-BOX DOMAIN PROTEIN (AFU_ORTHOLOGUE AFUA_4G00200)"/>
    <property type="match status" value="1"/>
</dbReference>
<dbReference type="AlphaFoldDB" id="A0A8H6NCF7"/>
<reference evidence="1" key="1">
    <citation type="journal article" date="2020" name="Phytopathology">
        <title>Genome Sequence Resources of Colletotrichum truncatum, C. plurivorum, C. musicola, and C. sojae: Four Species Pathogenic to Soybean (Glycine max).</title>
        <authorList>
            <person name="Rogerio F."/>
            <person name="Boufleur T.R."/>
            <person name="Ciampi-Guillardi M."/>
            <person name="Sukno S.A."/>
            <person name="Thon M.R."/>
            <person name="Massola Junior N.S."/>
            <person name="Baroncelli R."/>
        </authorList>
    </citation>
    <scope>NUCLEOTIDE SEQUENCE</scope>
    <source>
        <strain evidence="1">LFN00145</strain>
    </source>
</reference>
<accession>A0A8H6NCF7</accession>
<comment type="caution">
    <text evidence="1">The sequence shown here is derived from an EMBL/GenBank/DDBJ whole genome shotgun (WGS) entry which is preliminary data.</text>
</comment>
<name>A0A8H6NCF7_9PEZI</name>
<proteinExistence type="predicted"/>
<organism evidence="1 2">
    <name type="scientific">Colletotrichum plurivorum</name>
    <dbReference type="NCBI Taxonomy" id="2175906"/>
    <lineage>
        <taxon>Eukaryota</taxon>
        <taxon>Fungi</taxon>
        <taxon>Dikarya</taxon>
        <taxon>Ascomycota</taxon>
        <taxon>Pezizomycotina</taxon>
        <taxon>Sordariomycetes</taxon>
        <taxon>Hypocreomycetidae</taxon>
        <taxon>Glomerellales</taxon>
        <taxon>Glomerellaceae</taxon>
        <taxon>Colletotrichum</taxon>
        <taxon>Colletotrichum orchidearum species complex</taxon>
    </lineage>
</organism>